<organism evidence="1 2">
    <name type="scientific">Portunus trituberculatus</name>
    <name type="common">Swimming crab</name>
    <name type="synonym">Neptunus trituberculatus</name>
    <dbReference type="NCBI Taxonomy" id="210409"/>
    <lineage>
        <taxon>Eukaryota</taxon>
        <taxon>Metazoa</taxon>
        <taxon>Ecdysozoa</taxon>
        <taxon>Arthropoda</taxon>
        <taxon>Crustacea</taxon>
        <taxon>Multicrustacea</taxon>
        <taxon>Malacostraca</taxon>
        <taxon>Eumalacostraca</taxon>
        <taxon>Eucarida</taxon>
        <taxon>Decapoda</taxon>
        <taxon>Pleocyemata</taxon>
        <taxon>Brachyura</taxon>
        <taxon>Eubrachyura</taxon>
        <taxon>Portunoidea</taxon>
        <taxon>Portunidae</taxon>
        <taxon>Portuninae</taxon>
        <taxon>Portunus</taxon>
    </lineage>
</organism>
<dbReference type="AlphaFoldDB" id="A0A5B7HCD8"/>
<protein>
    <submittedName>
        <fullName evidence="1">Uncharacterized protein</fullName>
    </submittedName>
</protein>
<evidence type="ECO:0000313" key="1">
    <source>
        <dbReference type="EMBL" id="MPC69950.1"/>
    </source>
</evidence>
<name>A0A5B7HCD8_PORTR</name>
<dbReference type="EMBL" id="VSRR010030262">
    <property type="protein sequence ID" value="MPC69950.1"/>
    <property type="molecule type" value="Genomic_DNA"/>
</dbReference>
<keyword evidence="2" id="KW-1185">Reference proteome</keyword>
<reference evidence="1 2" key="1">
    <citation type="submission" date="2019-05" db="EMBL/GenBank/DDBJ databases">
        <title>Another draft genome of Portunus trituberculatus and its Hox gene families provides insights of decapod evolution.</title>
        <authorList>
            <person name="Jeong J.-H."/>
            <person name="Song I."/>
            <person name="Kim S."/>
            <person name="Choi T."/>
            <person name="Kim D."/>
            <person name="Ryu S."/>
            <person name="Kim W."/>
        </authorList>
    </citation>
    <scope>NUCLEOTIDE SEQUENCE [LARGE SCALE GENOMIC DNA]</scope>
    <source>
        <tissue evidence="1">Muscle</tissue>
    </source>
</reference>
<sequence length="111" mass="12944">MYSTRTSCVKPRFRMFRLREKMRNVRLHARHYHPCYAFSTKRWVFDTKTVIIQGKISIIPPQVPPSSRGKTPEAPSLWGILWRDNDNCVDYLCDYRKDVGQIIGIKQSAGG</sequence>
<proteinExistence type="predicted"/>
<comment type="caution">
    <text evidence="1">The sequence shown here is derived from an EMBL/GenBank/DDBJ whole genome shotgun (WGS) entry which is preliminary data.</text>
</comment>
<evidence type="ECO:0000313" key="2">
    <source>
        <dbReference type="Proteomes" id="UP000324222"/>
    </source>
</evidence>
<dbReference type="Proteomes" id="UP000324222">
    <property type="component" value="Unassembled WGS sequence"/>
</dbReference>
<gene>
    <name evidence="1" type="ORF">E2C01_064182</name>
</gene>
<accession>A0A5B7HCD8</accession>